<keyword evidence="4 8" id="KW-0560">Oxidoreductase</keyword>
<sequence>METHPGGAHRFSSADLRGLVDEDHARNRFRVHRSALTDPAVLEIERQRIFDRCWLYLGHESELAGPGSFVARTINHRPLIFVRDGEGRIRAFFNVCPHRGALVCRERAGKAKSFQCAYHGWTFSNAGRLIGQPGKEAYPDGFNADGAYDLPEVPRLEVCHGFVFINYDAAAEPLDVYLGGAKFYLELIALQGAAGMEIVGGTQEYSARANWKLLLENSADGYHAPTAHASYFDYLSDRDGDAYKNRKFSYNKAFGQVLDLGNGHAVSESQGAIPWGRPVARWVPGWGEEAQADIDRIRVELVERLGPEKAEMVAERDYNLLIFPNLAVLNIMAVTVRTFYPVAPDYFEVRAWAMAPKGEPEAVKDRRLRNFLEFLGPGGFATPDDVEMLELCQQGYQASIGAPWNDLSKGMFREAEYAAKQDELQMRTFWRQWRDMMAAEERIAFREAG</sequence>
<evidence type="ECO:0000256" key="1">
    <source>
        <dbReference type="ARBA" id="ARBA00008751"/>
    </source>
</evidence>
<gene>
    <name evidence="8" type="ORF">ACFOGJ_18230</name>
</gene>
<evidence type="ECO:0000256" key="3">
    <source>
        <dbReference type="ARBA" id="ARBA00022723"/>
    </source>
</evidence>
<comment type="caution">
    <text evidence="8">The sequence shown here is derived from an EMBL/GenBank/DDBJ whole genome shotgun (WGS) entry which is preliminary data.</text>
</comment>
<dbReference type="RefSeq" id="WP_379903160.1">
    <property type="nucleotide sequence ID" value="NZ_JBHRTR010000031.1"/>
</dbReference>
<dbReference type="CDD" id="cd08879">
    <property type="entry name" value="RHO_alpha_C_AntDO-like"/>
    <property type="match status" value="1"/>
</dbReference>
<dbReference type="Gene3D" id="2.102.10.10">
    <property type="entry name" value="Rieske [2Fe-2S] iron-sulphur domain"/>
    <property type="match status" value="1"/>
</dbReference>
<keyword evidence="8" id="KW-0223">Dioxygenase</keyword>
<dbReference type="SUPFAM" id="SSF55961">
    <property type="entry name" value="Bet v1-like"/>
    <property type="match status" value="1"/>
</dbReference>
<organism evidence="8 9">
    <name type="scientific">Marinibaculum pumilum</name>
    <dbReference type="NCBI Taxonomy" id="1766165"/>
    <lineage>
        <taxon>Bacteria</taxon>
        <taxon>Pseudomonadati</taxon>
        <taxon>Pseudomonadota</taxon>
        <taxon>Alphaproteobacteria</taxon>
        <taxon>Rhodospirillales</taxon>
        <taxon>Rhodospirillaceae</taxon>
        <taxon>Marinibaculum</taxon>
    </lineage>
</organism>
<dbReference type="PANTHER" id="PTHR43756">
    <property type="entry name" value="CHOLINE MONOOXYGENASE, CHLOROPLASTIC"/>
    <property type="match status" value="1"/>
</dbReference>
<keyword evidence="2" id="KW-0001">2Fe-2S</keyword>
<proteinExistence type="inferred from homology"/>
<evidence type="ECO:0000256" key="4">
    <source>
        <dbReference type="ARBA" id="ARBA00023002"/>
    </source>
</evidence>
<reference evidence="9" key="1">
    <citation type="journal article" date="2019" name="Int. J. Syst. Evol. Microbiol.">
        <title>The Global Catalogue of Microorganisms (GCM) 10K type strain sequencing project: providing services to taxonomists for standard genome sequencing and annotation.</title>
        <authorList>
            <consortium name="The Broad Institute Genomics Platform"/>
            <consortium name="The Broad Institute Genome Sequencing Center for Infectious Disease"/>
            <person name="Wu L."/>
            <person name="Ma J."/>
        </authorList>
    </citation>
    <scope>NUCLEOTIDE SEQUENCE [LARGE SCALE GENOMIC DNA]</scope>
    <source>
        <strain evidence="9">KCTC 42964</strain>
    </source>
</reference>
<dbReference type="EMBL" id="JBHRTR010000031">
    <property type="protein sequence ID" value="MFC3229190.1"/>
    <property type="molecule type" value="Genomic_DNA"/>
</dbReference>
<dbReference type="InterPro" id="IPR036922">
    <property type="entry name" value="Rieske_2Fe-2S_sf"/>
</dbReference>
<keyword evidence="6" id="KW-0411">Iron-sulfur</keyword>
<dbReference type="Pfam" id="PF00355">
    <property type="entry name" value="Rieske"/>
    <property type="match status" value="1"/>
</dbReference>
<evidence type="ECO:0000259" key="7">
    <source>
        <dbReference type="PROSITE" id="PS51296"/>
    </source>
</evidence>
<dbReference type="Gene3D" id="3.90.380.10">
    <property type="entry name" value="Naphthalene 1,2-dioxygenase Alpha Subunit, Chain A, domain 1"/>
    <property type="match status" value="1"/>
</dbReference>
<evidence type="ECO:0000256" key="5">
    <source>
        <dbReference type="ARBA" id="ARBA00023004"/>
    </source>
</evidence>
<evidence type="ECO:0000313" key="9">
    <source>
        <dbReference type="Proteomes" id="UP001595528"/>
    </source>
</evidence>
<dbReference type="PANTHER" id="PTHR43756:SF1">
    <property type="entry name" value="3-PHENYLPROPIONATE_CINNAMIC ACID DIOXYGENASE SUBUNIT ALPHA"/>
    <property type="match status" value="1"/>
</dbReference>
<dbReference type="SUPFAM" id="SSF50022">
    <property type="entry name" value="ISP domain"/>
    <property type="match status" value="1"/>
</dbReference>
<dbReference type="CDD" id="cd03469">
    <property type="entry name" value="Rieske_RO_Alpha_N"/>
    <property type="match status" value="1"/>
</dbReference>
<dbReference type="Pfam" id="PF00848">
    <property type="entry name" value="Ring_hydroxyl_A"/>
    <property type="match status" value="1"/>
</dbReference>
<name>A0ABV7L3K8_9PROT</name>
<evidence type="ECO:0000256" key="2">
    <source>
        <dbReference type="ARBA" id="ARBA00022714"/>
    </source>
</evidence>
<dbReference type="EC" id="1.14.13.-" evidence="8"/>
<comment type="similarity">
    <text evidence="1">Belongs to the bacterial ring-hydroxylating dioxygenase alpha subunit family.</text>
</comment>
<dbReference type="PROSITE" id="PS51296">
    <property type="entry name" value="RIESKE"/>
    <property type="match status" value="1"/>
</dbReference>
<keyword evidence="9" id="KW-1185">Reference proteome</keyword>
<keyword evidence="3" id="KW-0479">Metal-binding</keyword>
<evidence type="ECO:0000313" key="8">
    <source>
        <dbReference type="EMBL" id="MFC3229190.1"/>
    </source>
</evidence>
<dbReference type="GO" id="GO:0051213">
    <property type="term" value="F:dioxygenase activity"/>
    <property type="evidence" value="ECO:0007669"/>
    <property type="project" value="UniProtKB-KW"/>
</dbReference>
<dbReference type="PRINTS" id="PR00090">
    <property type="entry name" value="RNGDIOXGNASE"/>
</dbReference>
<accession>A0ABV7L3K8</accession>
<feature type="domain" description="Rieske" evidence="7">
    <location>
        <begin position="55"/>
        <end position="165"/>
    </location>
</feature>
<dbReference type="InterPro" id="IPR015879">
    <property type="entry name" value="Ring_hydroxy_dOase_asu_C_dom"/>
</dbReference>
<keyword evidence="5" id="KW-0408">Iron</keyword>
<dbReference type="InterPro" id="IPR001663">
    <property type="entry name" value="Rng_hydr_dOase-A"/>
</dbReference>
<dbReference type="InterPro" id="IPR017941">
    <property type="entry name" value="Rieske_2Fe-2S"/>
</dbReference>
<evidence type="ECO:0000256" key="6">
    <source>
        <dbReference type="ARBA" id="ARBA00023014"/>
    </source>
</evidence>
<dbReference type="Proteomes" id="UP001595528">
    <property type="component" value="Unassembled WGS sequence"/>
</dbReference>
<protein>
    <submittedName>
        <fullName evidence="8">Aromatic ring-hydroxylating dioxygenase subunit alpha</fullName>
        <ecNumber evidence="8">1.14.13.-</ecNumber>
    </submittedName>
</protein>